<dbReference type="Gene3D" id="3.40.190.10">
    <property type="entry name" value="Periplasmic binding protein-like II"/>
    <property type="match status" value="2"/>
</dbReference>
<dbReference type="PANTHER" id="PTHR30006:SF2">
    <property type="entry name" value="ABC TRANSPORTER SUBSTRATE-BINDING PROTEIN"/>
    <property type="match status" value="1"/>
</dbReference>
<sequence length="327" mass="34802">MKLKRIGLVAIAAGAVILSGCSAPSESNDSGQKLVLYSSESTMPEFAKRFEQEKGISVEVVEVSSGQSDARVSAEKDNPQADVAISGSYPSDDHPELYRAFEGAVDVSNVDERYLHDDYGIPTIVNPVVFAYNNDVLDGRAAPTSWEDLGDPKWKGEISIADPTQSGSAFNALAAVYASGGWDLVKKFAANVVIAQSSLGPIQALSNGEAAIGIGAENSVYQVADGTDIVAAYPEDGIIVNVGMFYLIADSSNQEAADTFMNWMLSSDTQTWMQSEHKGMRSSTTDSTDPEGVPGVSSMNIIDVPDDVTDDKSSFLDEWTSILTSVN</sequence>
<dbReference type="Proteomes" id="UP000662814">
    <property type="component" value="Chromosome"/>
</dbReference>
<name>A0ABX6YHW1_9MICO</name>
<accession>A0ABX6YHW1</accession>
<dbReference type="PIRSF" id="PIRSF002825">
    <property type="entry name" value="CfbpA"/>
    <property type="match status" value="1"/>
</dbReference>
<evidence type="ECO:0000256" key="1">
    <source>
        <dbReference type="ARBA" id="ARBA00022729"/>
    </source>
</evidence>
<protein>
    <submittedName>
        <fullName evidence="3">Extracellular solute-binding protein</fullName>
    </submittedName>
</protein>
<keyword evidence="4" id="KW-1185">Reference proteome</keyword>
<feature type="region of interest" description="Disordered" evidence="2">
    <location>
        <begin position="274"/>
        <end position="295"/>
    </location>
</feature>
<organism evidence="3 4">
    <name type="scientific">Paramicrobacterium chengjingii</name>
    <dbReference type="NCBI Taxonomy" id="2769067"/>
    <lineage>
        <taxon>Bacteria</taxon>
        <taxon>Bacillati</taxon>
        <taxon>Actinomycetota</taxon>
        <taxon>Actinomycetes</taxon>
        <taxon>Micrococcales</taxon>
        <taxon>Microbacteriaceae</taxon>
        <taxon>Paramicrobacterium</taxon>
    </lineage>
</organism>
<reference evidence="3 4" key="1">
    <citation type="submission" date="2020-12" db="EMBL/GenBank/DDBJ databases">
        <title>Microbacterium sp. HY060.</title>
        <authorList>
            <person name="Zhou J."/>
        </authorList>
    </citation>
    <scope>NUCLEOTIDE SEQUENCE [LARGE SCALE GENOMIC DNA]</scope>
    <source>
        <strain evidence="3 4">HY60</strain>
    </source>
</reference>
<evidence type="ECO:0000313" key="4">
    <source>
        <dbReference type="Proteomes" id="UP000662814"/>
    </source>
</evidence>
<evidence type="ECO:0000256" key="2">
    <source>
        <dbReference type="SAM" id="MobiDB-lite"/>
    </source>
</evidence>
<evidence type="ECO:0000313" key="3">
    <source>
        <dbReference type="EMBL" id="QPZ38200.1"/>
    </source>
</evidence>
<dbReference type="RefSeq" id="WP_166987168.1">
    <property type="nucleotide sequence ID" value="NZ_CP061169.1"/>
</dbReference>
<keyword evidence="1" id="KW-0732">Signal</keyword>
<feature type="region of interest" description="Disordered" evidence="2">
    <location>
        <begin position="67"/>
        <end position="88"/>
    </location>
</feature>
<dbReference type="EMBL" id="CP061169">
    <property type="protein sequence ID" value="QPZ38200.1"/>
    <property type="molecule type" value="Genomic_DNA"/>
</dbReference>
<gene>
    <name evidence="3" type="ORF">HCR76_15655</name>
</gene>
<dbReference type="InterPro" id="IPR026045">
    <property type="entry name" value="Ferric-bd"/>
</dbReference>
<dbReference type="PANTHER" id="PTHR30006">
    <property type="entry name" value="THIAMINE-BINDING PERIPLASMIC PROTEIN-RELATED"/>
    <property type="match status" value="1"/>
</dbReference>
<dbReference type="Pfam" id="PF13343">
    <property type="entry name" value="SBP_bac_6"/>
    <property type="match status" value="1"/>
</dbReference>
<dbReference type="SUPFAM" id="SSF53850">
    <property type="entry name" value="Periplasmic binding protein-like II"/>
    <property type="match status" value="1"/>
</dbReference>
<dbReference type="PROSITE" id="PS51257">
    <property type="entry name" value="PROKAR_LIPOPROTEIN"/>
    <property type="match status" value="1"/>
</dbReference>
<proteinExistence type="predicted"/>